<dbReference type="AlphaFoldDB" id="A0A7E4W3I4"/>
<dbReference type="Proteomes" id="UP000492821">
    <property type="component" value="Unassembled WGS sequence"/>
</dbReference>
<dbReference type="WBParaSite" id="Pan_g6717.t1">
    <property type="protein sequence ID" value="Pan_g6717.t1"/>
    <property type="gene ID" value="Pan_g6717"/>
</dbReference>
<proteinExistence type="predicted"/>
<sequence>MPYPLEKLAYGLRQRLRELATLSEAYDLQIAAPNYYGLQPIQKLRPVSNATFLINQNGILIKFLNDKRFLADISDDLIFHIVSTTLKFEGVKQTHKFSMFADNFRLVPNMLYFYDCVLKRTTFVEPFLSSLTSSITHLELDGTTTSQNAARAICSAPAFKNLEEFYIFKPSYPSPIFWMEALAEAKCNSLKVMYIADASLATLQIDKDFFLNFIKAQRDGFEMCICMHEETDRIKTVELRNQLLLDEHFYSVTSWKMAHNKKHVSIGFEDESLYHILLTD</sequence>
<organism evidence="1 2">
    <name type="scientific">Panagrellus redivivus</name>
    <name type="common">Microworm</name>
    <dbReference type="NCBI Taxonomy" id="6233"/>
    <lineage>
        <taxon>Eukaryota</taxon>
        <taxon>Metazoa</taxon>
        <taxon>Ecdysozoa</taxon>
        <taxon>Nematoda</taxon>
        <taxon>Chromadorea</taxon>
        <taxon>Rhabditida</taxon>
        <taxon>Tylenchina</taxon>
        <taxon>Panagrolaimomorpha</taxon>
        <taxon>Panagrolaimoidea</taxon>
        <taxon>Panagrolaimidae</taxon>
        <taxon>Panagrellus</taxon>
    </lineage>
</organism>
<name>A0A7E4W3I4_PANRE</name>
<keyword evidence="1" id="KW-1185">Reference proteome</keyword>
<reference evidence="2" key="2">
    <citation type="submission" date="2020-10" db="UniProtKB">
        <authorList>
            <consortium name="WormBaseParasite"/>
        </authorList>
    </citation>
    <scope>IDENTIFICATION</scope>
</reference>
<protein>
    <submittedName>
        <fullName evidence="2">DUF3616 domain-containing protein</fullName>
    </submittedName>
</protein>
<evidence type="ECO:0000313" key="2">
    <source>
        <dbReference type="WBParaSite" id="Pan_g6717.t1"/>
    </source>
</evidence>
<reference evidence="1" key="1">
    <citation type="journal article" date="2013" name="Genetics">
        <title>The draft genome and transcriptome of Panagrellus redivivus are shaped by the harsh demands of a free-living lifestyle.</title>
        <authorList>
            <person name="Srinivasan J."/>
            <person name="Dillman A.R."/>
            <person name="Macchietto M.G."/>
            <person name="Heikkinen L."/>
            <person name="Lakso M."/>
            <person name="Fracchia K.M."/>
            <person name="Antoshechkin I."/>
            <person name="Mortazavi A."/>
            <person name="Wong G."/>
            <person name="Sternberg P.W."/>
        </authorList>
    </citation>
    <scope>NUCLEOTIDE SEQUENCE [LARGE SCALE GENOMIC DNA]</scope>
    <source>
        <strain evidence="1">MT8872</strain>
    </source>
</reference>
<accession>A0A7E4W3I4</accession>
<evidence type="ECO:0000313" key="1">
    <source>
        <dbReference type="Proteomes" id="UP000492821"/>
    </source>
</evidence>